<keyword evidence="4" id="KW-0238">DNA-binding</keyword>
<dbReference type="eggNOG" id="ENOG502SM5N">
    <property type="taxonomic scope" value="Eukaryota"/>
</dbReference>
<accession>S8FIQ9</accession>
<protein>
    <recommendedName>
        <fullName evidence="7">Zn(2)-C6 fungal-type domain-containing protein</fullName>
    </recommendedName>
</protein>
<keyword evidence="5" id="KW-0804">Transcription</keyword>
<dbReference type="InterPro" id="IPR007219">
    <property type="entry name" value="XnlR_reg_dom"/>
</dbReference>
<comment type="subcellular location">
    <subcellularLocation>
        <location evidence="1">Nucleus</location>
    </subcellularLocation>
</comment>
<dbReference type="InParanoid" id="S8FIQ9"/>
<dbReference type="STRING" id="743788.S8FIQ9"/>
<evidence type="ECO:0000256" key="6">
    <source>
        <dbReference type="ARBA" id="ARBA00023242"/>
    </source>
</evidence>
<reference evidence="8 9" key="1">
    <citation type="journal article" date="2012" name="Science">
        <title>The Paleozoic origin of enzymatic lignin decomposition reconstructed from 31 fungal genomes.</title>
        <authorList>
            <person name="Floudas D."/>
            <person name="Binder M."/>
            <person name="Riley R."/>
            <person name="Barry K."/>
            <person name="Blanchette R.A."/>
            <person name="Henrissat B."/>
            <person name="Martinez A.T."/>
            <person name="Otillar R."/>
            <person name="Spatafora J.W."/>
            <person name="Yadav J.S."/>
            <person name="Aerts A."/>
            <person name="Benoit I."/>
            <person name="Boyd A."/>
            <person name="Carlson A."/>
            <person name="Copeland A."/>
            <person name="Coutinho P.M."/>
            <person name="de Vries R.P."/>
            <person name="Ferreira P."/>
            <person name="Findley K."/>
            <person name="Foster B."/>
            <person name="Gaskell J."/>
            <person name="Glotzer D."/>
            <person name="Gorecki P."/>
            <person name="Heitman J."/>
            <person name="Hesse C."/>
            <person name="Hori C."/>
            <person name="Igarashi K."/>
            <person name="Jurgens J.A."/>
            <person name="Kallen N."/>
            <person name="Kersten P."/>
            <person name="Kohler A."/>
            <person name="Kuees U."/>
            <person name="Kumar T.K.A."/>
            <person name="Kuo A."/>
            <person name="LaButti K."/>
            <person name="Larrondo L.F."/>
            <person name="Lindquist E."/>
            <person name="Ling A."/>
            <person name="Lombard V."/>
            <person name="Lucas S."/>
            <person name="Lundell T."/>
            <person name="Martin R."/>
            <person name="McLaughlin D.J."/>
            <person name="Morgenstern I."/>
            <person name="Morin E."/>
            <person name="Murat C."/>
            <person name="Nagy L.G."/>
            <person name="Nolan M."/>
            <person name="Ohm R.A."/>
            <person name="Patyshakuliyeva A."/>
            <person name="Rokas A."/>
            <person name="Ruiz-Duenas F.J."/>
            <person name="Sabat G."/>
            <person name="Salamov A."/>
            <person name="Samejima M."/>
            <person name="Schmutz J."/>
            <person name="Slot J.C."/>
            <person name="St John F."/>
            <person name="Stenlid J."/>
            <person name="Sun H."/>
            <person name="Sun S."/>
            <person name="Syed K."/>
            <person name="Tsang A."/>
            <person name="Wiebenga A."/>
            <person name="Young D."/>
            <person name="Pisabarro A."/>
            <person name="Eastwood D.C."/>
            <person name="Martin F."/>
            <person name="Cullen D."/>
            <person name="Grigoriev I.V."/>
            <person name="Hibbett D.S."/>
        </authorList>
    </citation>
    <scope>NUCLEOTIDE SEQUENCE</scope>
    <source>
        <strain evidence="9">FP-58527</strain>
    </source>
</reference>
<evidence type="ECO:0000313" key="9">
    <source>
        <dbReference type="Proteomes" id="UP000015241"/>
    </source>
</evidence>
<dbReference type="PROSITE" id="PS00463">
    <property type="entry name" value="ZN2_CY6_FUNGAL_1"/>
    <property type="match status" value="1"/>
</dbReference>
<dbReference type="GO" id="GO:0000981">
    <property type="term" value="F:DNA-binding transcription factor activity, RNA polymerase II-specific"/>
    <property type="evidence" value="ECO:0007669"/>
    <property type="project" value="InterPro"/>
</dbReference>
<dbReference type="GO" id="GO:0008270">
    <property type="term" value="F:zinc ion binding"/>
    <property type="evidence" value="ECO:0007669"/>
    <property type="project" value="InterPro"/>
</dbReference>
<sequence>MRACTSCRSFKIRCRWIESEGTCVKCKTAGIRCVMYCPQNGGTCPDYTQLLIRSEAQDAHIRSLLSQLDGRRQLAEIRHYVAAAHAESLSPSALIDCVWGCRSGKGQTLRSRPDCLYSFVGGIIITNRSSISVPSLLCDFANFKCPPVLLCGLFGPAEVTALFRLYFEHLYPSFPILDPALHTPEYLLPRSTMLFTAILYLASRLWTHRPKLHRLAQEHVVESIKEAMRDGPKTIEMCQAFAVLSVFPAPHDKYLDSRGSMFIELAVRIAQDLRLDEPPPADLSEREKLNRLRTWFEVLTVSSFDAIRAGRPAPCPRNNFTSRMSASWYRCSALNSPFDFYTSAYADLLLFVSSMWGPMGPTGIDSRDDDLPNTILSYHQCVCDRVEMWNKRREEQRIDPAGTTRTPSLCVRLGYALRLIVLGVGIQHSLKRNLTPGIELVNLSIEAANQVLKYGVERIYPTGFLRYVTEPQYLYVTYSAAFLINLLRQRLISLLGPSIRENILRGVHTLIEVLSSKEVALDRAHIAFVYAGFLEALVDKVSLVQDLVHNSESSYPLTPTQDLPSPIPAHRVALEGQVDLCNVDAAGILGGPGFAVSQFAAEVALHGSEAYPASQRASYHGFPMDVGTW</sequence>
<evidence type="ECO:0000256" key="3">
    <source>
        <dbReference type="ARBA" id="ARBA00023015"/>
    </source>
</evidence>
<organism evidence="8 9">
    <name type="scientific">Fomitopsis schrenkii</name>
    <name type="common">Brown rot fungus</name>
    <dbReference type="NCBI Taxonomy" id="2126942"/>
    <lineage>
        <taxon>Eukaryota</taxon>
        <taxon>Fungi</taxon>
        <taxon>Dikarya</taxon>
        <taxon>Basidiomycota</taxon>
        <taxon>Agaricomycotina</taxon>
        <taxon>Agaricomycetes</taxon>
        <taxon>Polyporales</taxon>
        <taxon>Fomitopsis</taxon>
    </lineage>
</organism>
<gene>
    <name evidence="8" type="ORF">FOMPIDRAFT_1120913</name>
</gene>
<dbReference type="PANTHER" id="PTHR31845:SF19">
    <property type="entry name" value="TRANSCRIPTION FACTOR DOMAIN-CONTAINING PROTEIN"/>
    <property type="match status" value="1"/>
</dbReference>
<dbReference type="Gene3D" id="4.10.240.10">
    <property type="entry name" value="Zn(2)-C6 fungal-type DNA-binding domain"/>
    <property type="match status" value="1"/>
</dbReference>
<dbReference type="FunCoup" id="S8FIQ9">
    <property type="interactions" value="176"/>
</dbReference>
<evidence type="ECO:0000256" key="1">
    <source>
        <dbReference type="ARBA" id="ARBA00004123"/>
    </source>
</evidence>
<dbReference type="GO" id="GO:0005634">
    <property type="term" value="C:nucleus"/>
    <property type="evidence" value="ECO:0007669"/>
    <property type="project" value="UniProtKB-SubCell"/>
</dbReference>
<dbReference type="PANTHER" id="PTHR31845">
    <property type="entry name" value="FINGER DOMAIN PROTEIN, PUTATIVE-RELATED"/>
    <property type="match status" value="1"/>
</dbReference>
<dbReference type="CDD" id="cd12148">
    <property type="entry name" value="fungal_TF_MHR"/>
    <property type="match status" value="1"/>
</dbReference>
<name>S8FIQ9_FOMSC</name>
<dbReference type="InterPro" id="IPR051089">
    <property type="entry name" value="prtT"/>
</dbReference>
<dbReference type="GO" id="GO:0000976">
    <property type="term" value="F:transcription cis-regulatory region binding"/>
    <property type="evidence" value="ECO:0007669"/>
    <property type="project" value="TreeGrafter"/>
</dbReference>
<evidence type="ECO:0000313" key="8">
    <source>
        <dbReference type="EMBL" id="EPT01301.1"/>
    </source>
</evidence>
<dbReference type="EMBL" id="KE504143">
    <property type="protein sequence ID" value="EPT01301.1"/>
    <property type="molecule type" value="Genomic_DNA"/>
</dbReference>
<evidence type="ECO:0000256" key="4">
    <source>
        <dbReference type="ARBA" id="ARBA00023125"/>
    </source>
</evidence>
<keyword evidence="3" id="KW-0805">Transcription regulation</keyword>
<evidence type="ECO:0000256" key="5">
    <source>
        <dbReference type="ARBA" id="ARBA00023163"/>
    </source>
</evidence>
<dbReference type="GO" id="GO:0006351">
    <property type="term" value="P:DNA-templated transcription"/>
    <property type="evidence" value="ECO:0007669"/>
    <property type="project" value="InterPro"/>
</dbReference>
<keyword evidence="6" id="KW-0539">Nucleus</keyword>
<proteinExistence type="predicted"/>
<dbReference type="InterPro" id="IPR036864">
    <property type="entry name" value="Zn2-C6_fun-type_DNA-bd_sf"/>
</dbReference>
<dbReference type="Proteomes" id="UP000015241">
    <property type="component" value="Unassembled WGS sequence"/>
</dbReference>
<keyword evidence="9" id="KW-1185">Reference proteome</keyword>
<dbReference type="OrthoDB" id="3163292at2759"/>
<evidence type="ECO:0000256" key="2">
    <source>
        <dbReference type="ARBA" id="ARBA00022723"/>
    </source>
</evidence>
<dbReference type="PROSITE" id="PS50048">
    <property type="entry name" value="ZN2_CY6_FUNGAL_2"/>
    <property type="match status" value="1"/>
</dbReference>
<feature type="domain" description="Zn(2)-C6 fungal-type" evidence="7">
    <location>
        <begin position="3"/>
        <end position="35"/>
    </location>
</feature>
<dbReference type="InterPro" id="IPR001138">
    <property type="entry name" value="Zn2Cys6_DnaBD"/>
</dbReference>
<dbReference type="AlphaFoldDB" id="S8FIQ9"/>
<dbReference type="HOGENOM" id="CLU_026652_0_0_1"/>
<dbReference type="Pfam" id="PF04082">
    <property type="entry name" value="Fungal_trans"/>
    <property type="match status" value="1"/>
</dbReference>
<dbReference type="CDD" id="cd00067">
    <property type="entry name" value="GAL4"/>
    <property type="match status" value="1"/>
</dbReference>
<keyword evidence="2" id="KW-0479">Metal-binding</keyword>
<evidence type="ECO:0000259" key="7">
    <source>
        <dbReference type="PROSITE" id="PS50048"/>
    </source>
</evidence>